<dbReference type="InterPro" id="IPR014777">
    <property type="entry name" value="4pyrrole_Mease_sub1"/>
</dbReference>
<evidence type="ECO:0000256" key="2">
    <source>
        <dbReference type="ARBA" id="ARBA00022552"/>
    </source>
</evidence>
<protein>
    <recommendedName>
        <fullName evidence="6">Ribosomal RNA small subunit methyltransferase I</fullName>
        <ecNumber evidence="6">2.1.1.198</ecNumber>
    </recommendedName>
    <alternativeName>
        <fullName evidence="6">16S rRNA 2'-O-ribose C1402 methyltransferase</fullName>
    </alternativeName>
    <alternativeName>
        <fullName evidence="6">rRNA (cytidine-2'-O-)-methyltransferase RsmI</fullName>
    </alternativeName>
</protein>
<dbReference type="CDD" id="cd11648">
    <property type="entry name" value="RsmI"/>
    <property type="match status" value="1"/>
</dbReference>
<dbReference type="GeneID" id="98315767"/>
<dbReference type="Pfam" id="PF00590">
    <property type="entry name" value="TP_methylase"/>
    <property type="match status" value="1"/>
</dbReference>
<dbReference type="EMBL" id="AYYH01000017">
    <property type="protein sequence ID" value="KRN09870.1"/>
    <property type="molecule type" value="Genomic_DNA"/>
</dbReference>
<dbReference type="RefSeq" id="WP_010077666.1">
    <property type="nucleotide sequence ID" value="NZ_AYYH01000017.1"/>
</dbReference>
<dbReference type="Proteomes" id="UP000050898">
    <property type="component" value="Unassembled WGS sequence"/>
</dbReference>
<dbReference type="GO" id="GO:0070677">
    <property type="term" value="F:rRNA (cytosine-2'-O-)-methyltransferase activity"/>
    <property type="evidence" value="ECO:0007669"/>
    <property type="project" value="UniProtKB-UniRule"/>
</dbReference>
<keyword evidence="9" id="KW-1185">Reference proteome</keyword>
<dbReference type="Gene3D" id="3.40.1010.10">
    <property type="entry name" value="Cobalt-precorrin-4 Transmethylase, Domain 1"/>
    <property type="match status" value="1"/>
</dbReference>
<evidence type="ECO:0000256" key="6">
    <source>
        <dbReference type="HAMAP-Rule" id="MF_01877"/>
    </source>
</evidence>
<dbReference type="InterPro" id="IPR000878">
    <property type="entry name" value="4pyrrol_Mease"/>
</dbReference>
<keyword evidence="3 6" id="KW-0489">Methyltransferase</keyword>
<sequence>MTLKKMSSYRREDRLGVLYLVPTPIGNLGDMTYRAVGVLKEVDLIAAEDTRNTQKLLNHFEIKTPQISFHEHNTQARIPQLIKKLTEGINIAQVSDAGTPSISDPGHELVVACVEAGISVIPLPGANAGLSALIASGLNPQPFTFIGFISRRKKEKEEQLKFLAKKQETLIFYEAPHRLKKTLESFQAFFGGTRKIVLCRELTKRYEEFIRGTVAEALEWAKEEQVRGEFCIILEGNPDSSSEEDNAETENVLPLEEQVDNLINKENYRPNDAIKEVAKKNNLKKQVVYNIFHHIDV</sequence>
<comment type="caution">
    <text evidence="8">The sequence shown here is derived from an EMBL/GenBank/DDBJ whole genome shotgun (WGS) entry which is preliminary data.</text>
</comment>
<dbReference type="PATRIC" id="fig|1046596.6.peg.655"/>
<reference evidence="8 9" key="1">
    <citation type="journal article" date="2015" name="Genome Announc.">
        <title>Expanding the biotechnology potential of lactobacilli through comparative genomics of 213 strains and associated genera.</title>
        <authorList>
            <person name="Sun Z."/>
            <person name="Harris H.M."/>
            <person name="McCann A."/>
            <person name="Guo C."/>
            <person name="Argimon S."/>
            <person name="Zhang W."/>
            <person name="Yang X."/>
            <person name="Jeffery I.B."/>
            <person name="Cooney J.C."/>
            <person name="Kagawa T.F."/>
            <person name="Liu W."/>
            <person name="Song Y."/>
            <person name="Salvetti E."/>
            <person name="Wrobel A."/>
            <person name="Rasinkangas P."/>
            <person name="Parkhill J."/>
            <person name="Rea M.C."/>
            <person name="O'Sullivan O."/>
            <person name="Ritari J."/>
            <person name="Douillard F.P."/>
            <person name="Paul Ross R."/>
            <person name="Yang R."/>
            <person name="Briner A.E."/>
            <person name="Felis G.E."/>
            <person name="de Vos W.M."/>
            <person name="Barrangou R."/>
            <person name="Klaenhammer T.R."/>
            <person name="Caufield P.W."/>
            <person name="Cui Y."/>
            <person name="Zhang H."/>
            <person name="O'Toole P.W."/>
        </authorList>
    </citation>
    <scope>NUCLEOTIDE SEQUENCE [LARGE SCALE GENOMIC DNA]</scope>
    <source>
        <strain evidence="8 9">DSM 20444</strain>
    </source>
</reference>
<dbReference type="HAMAP" id="MF_01877">
    <property type="entry name" value="16SrRNA_methyltr_I"/>
    <property type="match status" value="1"/>
</dbReference>
<dbReference type="GO" id="GO:0005737">
    <property type="term" value="C:cytoplasm"/>
    <property type="evidence" value="ECO:0007669"/>
    <property type="project" value="UniProtKB-SubCell"/>
</dbReference>
<evidence type="ECO:0000313" key="8">
    <source>
        <dbReference type="EMBL" id="KRN09870.1"/>
    </source>
</evidence>
<dbReference type="FunFam" id="3.30.950.10:FF:000002">
    <property type="entry name" value="Ribosomal RNA small subunit methyltransferase I"/>
    <property type="match status" value="1"/>
</dbReference>
<comment type="function">
    <text evidence="6">Catalyzes the 2'-O-methylation of the ribose of cytidine 1402 (C1402) in 16S rRNA.</text>
</comment>
<comment type="subcellular location">
    <subcellularLocation>
        <location evidence="6">Cytoplasm</location>
    </subcellularLocation>
</comment>
<dbReference type="AlphaFoldDB" id="A0A0R2E0R9"/>
<evidence type="ECO:0000256" key="5">
    <source>
        <dbReference type="ARBA" id="ARBA00022691"/>
    </source>
</evidence>
<dbReference type="Gene3D" id="3.30.950.10">
    <property type="entry name" value="Methyltransferase, Cobalt-precorrin-4 Transmethylase, Domain 2"/>
    <property type="match status" value="1"/>
</dbReference>
<keyword evidence="5 6" id="KW-0949">S-adenosyl-L-methionine</keyword>
<comment type="similarity">
    <text evidence="6">Belongs to the methyltransferase superfamily. RsmI family.</text>
</comment>
<dbReference type="InterPro" id="IPR014776">
    <property type="entry name" value="4pyrrole_Mease_sub2"/>
</dbReference>
<dbReference type="InterPro" id="IPR018063">
    <property type="entry name" value="SAM_MeTrfase_RsmI_CS"/>
</dbReference>
<dbReference type="PANTHER" id="PTHR46111">
    <property type="entry name" value="RIBOSOMAL RNA SMALL SUBUNIT METHYLTRANSFERASE I"/>
    <property type="match status" value="1"/>
</dbReference>
<dbReference type="EC" id="2.1.1.198" evidence="6"/>
<keyword evidence="1 6" id="KW-0963">Cytoplasm</keyword>
<keyword evidence="2 6" id="KW-0698">rRNA processing</keyword>
<gene>
    <name evidence="6" type="primary">rsmI</name>
    <name evidence="8" type="ORF">FD00_GL000606</name>
</gene>
<dbReference type="NCBIfam" id="TIGR00096">
    <property type="entry name" value="16S rRNA (cytidine(1402)-2'-O)-methyltransferase"/>
    <property type="match status" value="1"/>
</dbReference>
<name>A0A0R2E0R9_9LACO</name>
<proteinExistence type="inferred from homology"/>
<dbReference type="PANTHER" id="PTHR46111:SF1">
    <property type="entry name" value="RIBOSOMAL RNA SMALL SUBUNIT METHYLTRANSFERASE I"/>
    <property type="match status" value="1"/>
</dbReference>
<accession>A0A0R2E0R9</accession>
<comment type="catalytic activity">
    <reaction evidence="6">
        <text>cytidine(1402) in 16S rRNA + S-adenosyl-L-methionine = 2'-O-methylcytidine(1402) in 16S rRNA + S-adenosyl-L-homocysteine + H(+)</text>
        <dbReference type="Rhea" id="RHEA:42924"/>
        <dbReference type="Rhea" id="RHEA-COMP:10285"/>
        <dbReference type="Rhea" id="RHEA-COMP:10286"/>
        <dbReference type="ChEBI" id="CHEBI:15378"/>
        <dbReference type="ChEBI" id="CHEBI:57856"/>
        <dbReference type="ChEBI" id="CHEBI:59789"/>
        <dbReference type="ChEBI" id="CHEBI:74495"/>
        <dbReference type="ChEBI" id="CHEBI:82748"/>
        <dbReference type="EC" id="2.1.1.198"/>
    </reaction>
</comment>
<evidence type="ECO:0000313" key="9">
    <source>
        <dbReference type="Proteomes" id="UP000050898"/>
    </source>
</evidence>
<evidence type="ECO:0000256" key="1">
    <source>
        <dbReference type="ARBA" id="ARBA00022490"/>
    </source>
</evidence>
<keyword evidence="4 6" id="KW-0808">Transferase</keyword>
<dbReference type="PROSITE" id="PS01296">
    <property type="entry name" value="RSMI"/>
    <property type="match status" value="1"/>
</dbReference>
<dbReference type="SUPFAM" id="SSF53790">
    <property type="entry name" value="Tetrapyrrole methylase"/>
    <property type="match status" value="1"/>
</dbReference>
<dbReference type="InterPro" id="IPR035996">
    <property type="entry name" value="4pyrrol_Methylase_sf"/>
</dbReference>
<dbReference type="InterPro" id="IPR008189">
    <property type="entry name" value="rRNA_ssu_MeTfrase_I"/>
</dbReference>
<evidence type="ECO:0000256" key="4">
    <source>
        <dbReference type="ARBA" id="ARBA00022679"/>
    </source>
</evidence>
<organism evidence="8 9">
    <name type="scientific">Liquorilactobacillus mali KCTC 3596 = DSM 20444</name>
    <dbReference type="NCBI Taxonomy" id="1046596"/>
    <lineage>
        <taxon>Bacteria</taxon>
        <taxon>Bacillati</taxon>
        <taxon>Bacillota</taxon>
        <taxon>Bacilli</taxon>
        <taxon>Lactobacillales</taxon>
        <taxon>Lactobacillaceae</taxon>
        <taxon>Liquorilactobacillus</taxon>
    </lineage>
</organism>
<dbReference type="FunFam" id="3.40.1010.10:FF:000002">
    <property type="entry name" value="Ribosomal RNA small subunit methyltransferase I"/>
    <property type="match status" value="1"/>
</dbReference>
<dbReference type="PIRSF" id="PIRSF005917">
    <property type="entry name" value="MTase_YraL"/>
    <property type="match status" value="1"/>
</dbReference>
<evidence type="ECO:0000256" key="3">
    <source>
        <dbReference type="ARBA" id="ARBA00022603"/>
    </source>
</evidence>
<dbReference type="OrthoDB" id="9809084at2"/>
<evidence type="ECO:0000259" key="7">
    <source>
        <dbReference type="Pfam" id="PF00590"/>
    </source>
</evidence>
<feature type="domain" description="Tetrapyrrole methylase" evidence="7">
    <location>
        <begin position="18"/>
        <end position="217"/>
    </location>
</feature>